<reference evidence="1 2" key="1">
    <citation type="submission" date="2019-12" db="EMBL/GenBank/DDBJ databases">
        <title>Novel species isolated from a subtropical stream in China.</title>
        <authorList>
            <person name="Lu H."/>
        </authorList>
    </citation>
    <scope>NUCLEOTIDE SEQUENCE [LARGE SCALE GENOMIC DNA]</scope>
    <source>
        <strain evidence="1 2">FT50W</strain>
    </source>
</reference>
<organism evidence="1 2">
    <name type="scientific">Duganella lactea</name>
    <dbReference type="NCBI Taxonomy" id="2692173"/>
    <lineage>
        <taxon>Bacteria</taxon>
        <taxon>Pseudomonadati</taxon>
        <taxon>Pseudomonadota</taxon>
        <taxon>Betaproteobacteria</taxon>
        <taxon>Burkholderiales</taxon>
        <taxon>Oxalobacteraceae</taxon>
        <taxon>Telluria group</taxon>
        <taxon>Duganella</taxon>
    </lineage>
</organism>
<evidence type="ECO:0000313" key="2">
    <source>
        <dbReference type="Proteomes" id="UP000474565"/>
    </source>
</evidence>
<name>A0A6L8MLI6_9BURK</name>
<dbReference type="Proteomes" id="UP000474565">
    <property type="component" value="Unassembled WGS sequence"/>
</dbReference>
<protein>
    <submittedName>
        <fullName evidence="1">Uncharacterized protein</fullName>
    </submittedName>
</protein>
<accession>A0A6L8MLI6</accession>
<evidence type="ECO:0000313" key="1">
    <source>
        <dbReference type="EMBL" id="MYM83499.1"/>
    </source>
</evidence>
<sequence>MAALVTQLPLATFPLDNPYSIDQILDHDFMP</sequence>
<gene>
    <name evidence="1" type="ORF">GTP44_16235</name>
</gene>
<comment type="caution">
    <text evidence="1">The sequence shown here is derived from an EMBL/GenBank/DDBJ whole genome shotgun (WGS) entry which is preliminary data.</text>
</comment>
<proteinExistence type="predicted"/>
<dbReference type="EMBL" id="WWCP01000020">
    <property type="protein sequence ID" value="MYM83499.1"/>
    <property type="molecule type" value="Genomic_DNA"/>
</dbReference>
<dbReference type="AlphaFoldDB" id="A0A6L8MLI6"/>